<dbReference type="AlphaFoldDB" id="A0A6V7X4S0"/>
<feature type="compositionally biased region" description="Basic residues" evidence="1">
    <location>
        <begin position="128"/>
        <end position="138"/>
    </location>
</feature>
<name>A0A6V7X4S0_MELEN</name>
<gene>
    <name evidence="2" type="ORF">MENT_LOCUS47207</name>
</gene>
<evidence type="ECO:0000256" key="1">
    <source>
        <dbReference type="SAM" id="MobiDB-lite"/>
    </source>
</evidence>
<dbReference type="Proteomes" id="UP000580250">
    <property type="component" value="Unassembled WGS sequence"/>
</dbReference>
<organism evidence="2 3">
    <name type="scientific">Meloidogyne enterolobii</name>
    <name type="common">Root-knot nematode worm</name>
    <name type="synonym">Meloidogyne mayaguensis</name>
    <dbReference type="NCBI Taxonomy" id="390850"/>
    <lineage>
        <taxon>Eukaryota</taxon>
        <taxon>Metazoa</taxon>
        <taxon>Ecdysozoa</taxon>
        <taxon>Nematoda</taxon>
        <taxon>Chromadorea</taxon>
        <taxon>Rhabditida</taxon>
        <taxon>Tylenchina</taxon>
        <taxon>Tylenchomorpha</taxon>
        <taxon>Tylenchoidea</taxon>
        <taxon>Meloidogynidae</taxon>
        <taxon>Meloidogyninae</taxon>
        <taxon>Meloidogyne</taxon>
    </lineage>
</organism>
<dbReference type="EMBL" id="CAJEWN010001093">
    <property type="protein sequence ID" value="CAD2194213.1"/>
    <property type="molecule type" value="Genomic_DNA"/>
</dbReference>
<reference evidence="2 3" key="1">
    <citation type="submission" date="2020-08" db="EMBL/GenBank/DDBJ databases">
        <authorList>
            <person name="Koutsovoulos G."/>
            <person name="Danchin GJ E."/>
        </authorList>
    </citation>
    <scope>NUCLEOTIDE SEQUENCE [LARGE SCALE GENOMIC DNA]</scope>
</reference>
<proteinExistence type="predicted"/>
<feature type="compositionally biased region" description="Basic and acidic residues" evidence="1">
    <location>
        <begin position="111"/>
        <end position="127"/>
    </location>
</feature>
<feature type="region of interest" description="Disordered" evidence="1">
    <location>
        <begin position="1"/>
        <end position="31"/>
    </location>
</feature>
<dbReference type="Gene3D" id="3.30.460.10">
    <property type="entry name" value="Beta Polymerase, domain 2"/>
    <property type="match status" value="1"/>
</dbReference>
<comment type="caution">
    <text evidence="2">The sequence shown here is derived from an EMBL/GenBank/DDBJ whole genome shotgun (WGS) entry which is preliminary data.</text>
</comment>
<protein>
    <submittedName>
        <fullName evidence="2">Uncharacterized protein</fullName>
    </submittedName>
</protein>
<dbReference type="OrthoDB" id="5907135at2759"/>
<feature type="region of interest" description="Disordered" evidence="1">
    <location>
        <begin position="72"/>
        <end position="154"/>
    </location>
</feature>
<dbReference type="InterPro" id="IPR043519">
    <property type="entry name" value="NT_sf"/>
</dbReference>
<evidence type="ECO:0000313" key="2">
    <source>
        <dbReference type="EMBL" id="CAD2194213.1"/>
    </source>
</evidence>
<evidence type="ECO:0000313" key="3">
    <source>
        <dbReference type="Proteomes" id="UP000580250"/>
    </source>
</evidence>
<sequence length="436" mass="49868">MDITETPSEHPLEENPSSSGSKIKLSKKKRKQIKKTLDLNKGVDKDNKNEEEIVGNVVEGGVDLLEENVATTDKLEESLTDHLPQNPQAEEIPEESSSETTITEESTAGDITKKSVKIETKKLTKSERKARRNIKKSKDKSNKAKQNLNEQEHLNIEEEDYSIKKEDEISEDNKELIQILTEKGYWNNLTKINSIDKTISLEDAINEVKKMVRDWGGKIFDPITKQFSKDNQAFTLISGSYLLEINSKESDTDFIVILYFNYEGPVENYATSLLWLNFMGIQSECNFEQRKECSKNKLDSFYCTLCRNEATTWLRRITSGVAEINAKIYGYSFDLAFVAYPLESNSTEILESEESLKTVEEVDKFIFNFVQRYGSHLSYNILGMLNSLSGYRASLQINYLITGSKEKFRILLLALKLWAKSKFIKQLSIFLSLPLS</sequence>
<accession>A0A6V7X4S0</accession>